<organism evidence="1 2">
    <name type="scientific">Rheinheimera muenzenbergensis</name>
    <dbReference type="NCBI Taxonomy" id="1193628"/>
    <lineage>
        <taxon>Bacteria</taxon>
        <taxon>Pseudomonadati</taxon>
        <taxon>Pseudomonadota</taxon>
        <taxon>Gammaproteobacteria</taxon>
        <taxon>Chromatiales</taxon>
        <taxon>Chromatiaceae</taxon>
        <taxon>Rheinheimera</taxon>
    </lineage>
</organism>
<evidence type="ECO:0000313" key="2">
    <source>
        <dbReference type="Proteomes" id="UP001375382"/>
    </source>
</evidence>
<comment type="caution">
    <text evidence="1">The sequence shown here is derived from an EMBL/GenBank/DDBJ whole genome shotgun (WGS) entry which is preliminary data.</text>
</comment>
<protein>
    <submittedName>
        <fullName evidence="1">Uncharacterized protein</fullName>
    </submittedName>
</protein>
<dbReference type="Proteomes" id="UP001375382">
    <property type="component" value="Unassembled WGS sequence"/>
</dbReference>
<keyword evidence="2" id="KW-1185">Reference proteome</keyword>
<evidence type="ECO:0000313" key="1">
    <source>
        <dbReference type="EMBL" id="MEH8019458.1"/>
    </source>
</evidence>
<name>A0ABU8CC16_9GAMM</name>
<proteinExistence type="predicted"/>
<gene>
    <name evidence="1" type="ORF">MN202_19665</name>
</gene>
<accession>A0ABU8CC16</accession>
<dbReference type="EMBL" id="JALAAR010000027">
    <property type="protein sequence ID" value="MEH8019458.1"/>
    <property type="molecule type" value="Genomic_DNA"/>
</dbReference>
<sequence length="264" mass="29788">MLTILPLLSTLVSLTVTVSGYSTSEKRTLQSAISSALYSNAVNHYYLQCKEQPTDTSDTLQLSDPQRSKLLRLLKQAVRTDDIDLLLKVDARLTQSSQAAIITPKHCEDEKGLQSMLDNYEVALFSLEIALPLDRAINQPKPASNRSNEIEQLIARSSAIAQVSISDKQLLSAVQQANFLHLDYQSRFIFKVEQGWKNPAPAYIGMHKYIEEAQLASTAKQWLIFLDQQNHFVKAIELDKASAYLKALQQPQWRFDSMGSLQRF</sequence>
<dbReference type="RefSeq" id="WP_335737853.1">
    <property type="nucleotide sequence ID" value="NZ_JALAAR010000027.1"/>
</dbReference>
<reference evidence="1 2" key="1">
    <citation type="journal article" date="2023" name="Ecotoxicol. Environ. Saf.">
        <title>Mercury remediation potential of mercury-resistant strain Rheinheimera metallidurans sp. nov. isolated from a municipal waste dumping site.</title>
        <authorList>
            <person name="Yadav V."/>
            <person name="Manjhi A."/>
            <person name="Vadakedath N."/>
        </authorList>
    </citation>
    <scope>NUCLEOTIDE SEQUENCE [LARGE SCALE GENOMIC DNA]</scope>
    <source>
        <strain evidence="1 2">E-49</strain>
    </source>
</reference>